<gene>
    <name evidence="6" type="ORF">D7V88_30645</name>
</gene>
<keyword evidence="3" id="KW-0804">Transcription</keyword>
<organism evidence="6 7">
    <name type="scientific">Corallococcus terminator</name>
    <dbReference type="NCBI Taxonomy" id="2316733"/>
    <lineage>
        <taxon>Bacteria</taxon>
        <taxon>Pseudomonadati</taxon>
        <taxon>Myxococcota</taxon>
        <taxon>Myxococcia</taxon>
        <taxon>Myxococcales</taxon>
        <taxon>Cystobacterineae</taxon>
        <taxon>Myxococcaceae</taxon>
        <taxon>Corallococcus</taxon>
    </lineage>
</organism>
<feature type="domain" description="HTH tetR-type" evidence="5">
    <location>
        <begin position="5"/>
        <end position="65"/>
    </location>
</feature>
<protein>
    <submittedName>
        <fullName evidence="6">TetR/AcrR family transcriptional regulator</fullName>
    </submittedName>
</protein>
<dbReference type="InterPro" id="IPR036271">
    <property type="entry name" value="Tet_transcr_reg_TetR-rel_C_sf"/>
</dbReference>
<accession>A0A3A8I4V5</accession>
<comment type="caution">
    <text evidence="6">The sequence shown here is derived from an EMBL/GenBank/DDBJ whole genome shotgun (WGS) entry which is preliminary data.</text>
</comment>
<keyword evidence="2 4" id="KW-0238">DNA-binding</keyword>
<dbReference type="PANTHER" id="PTHR47506">
    <property type="entry name" value="TRANSCRIPTIONAL REGULATORY PROTEIN"/>
    <property type="match status" value="1"/>
</dbReference>
<evidence type="ECO:0000256" key="2">
    <source>
        <dbReference type="ARBA" id="ARBA00023125"/>
    </source>
</evidence>
<evidence type="ECO:0000256" key="3">
    <source>
        <dbReference type="ARBA" id="ARBA00023163"/>
    </source>
</evidence>
<proteinExistence type="predicted"/>
<dbReference type="Pfam" id="PF00440">
    <property type="entry name" value="TetR_N"/>
    <property type="match status" value="1"/>
</dbReference>
<sequence length="199" mass="21782">MRKGELTHQAILETAVRLASRVGLHGLSIGGLAEELGLSKSGLFAHFKSKAELQVQVLEAATVVFTERVVRPALGRPRGEPRVRALFDGWLTWDRDTLLEGGCIFVAAAAELDDAPGPARDTLVQGQRDWLDCLAQAARIAVAEGHFRQALDVEQFAHDQYGVMLGFHHAKRLMRDPQAEARARRAFDALLTAARIPTA</sequence>
<keyword evidence="1" id="KW-0805">Transcription regulation</keyword>
<dbReference type="Gene3D" id="1.10.357.10">
    <property type="entry name" value="Tetracycline Repressor, domain 2"/>
    <property type="match status" value="1"/>
</dbReference>
<evidence type="ECO:0000256" key="4">
    <source>
        <dbReference type="PROSITE-ProRule" id="PRU00335"/>
    </source>
</evidence>
<reference evidence="7" key="1">
    <citation type="submission" date="2018-09" db="EMBL/GenBank/DDBJ databases">
        <authorList>
            <person name="Livingstone P.G."/>
            <person name="Whitworth D.E."/>
        </authorList>
    </citation>
    <scope>NUCLEOTIDE SEQUENCE [LARGE SCALE GENOMIC DNA]</scope>
    <source>
        <strain evidence="7">CA054A</strain>
    </source>
</reference>
<dbReference type="Proteomes" id="UP000268094">
    <property type="component" value="Unassembled WGS sequence"/>
</dbReference>
<dbReference type="Gene3D" id="1.10.10.60">
    <property type="entry name" value="Homeodomain-like"/>
    <property type="match status" value="1"/>
</dbReference>
<dbReference type="InterPro" id="IPR001647">
    <property type="entry name" value="HTH_TetR"/>
</dbReference>
<dbReference type="InterPro" id="IPR011075">
    <property type="entry name" value="TetR_C"/>
</dbReference>
<dbReference type="SUPFAM" id="SSF48498">
    <property type="entry name" value="Tetracyclin repressor-like, C-terminal domain"/>
    <property type="match status" value="1"/>
</dbReference>
<dbReference type="RefSeq" id="WP_120544164.1">
    <property type="nucleotide sequence ID" value="NZ_RAVZ01000277.1"/>
</dbReference>
<dbReference type="SUPFAM" id="SSF46689">
    <property type="entry name" value="Homeodomain-like"/>
    <property type="match status" value="1"/>
</dbReference>
<evidence type="ECO:0000256" key="1">
    <source>
        <dbReference type="ARBA" id="ARBA00023015"/>
    </source>
</evidence>
<dbReference type="OrthoDB" id="9811084at2"/>
<dbReference type="AlphaFoldDB" id="A0A3A8I4V5"/>
<feature type="DNA-binding region" description="H-T-H motif" evidence="4">
    <location>
        <begin position="28"/>
        <end position="47"/>
    </location>
</feature>
<dbReference type="EMBL" id="RAVZ01000277">
    <property type="protein sequence ID" value="RKG77786.1"/>
    <property type="molecule type" value="Genomic_DNA"/>
</dbReference>
<dbReference type="PROSITE" id="PS50977">
    <property type="entry name" value="HTH_TETR_2"/>
    <property type="match status" value="1"/>
</dbReference>
<dbReference type="InterPro" id="IPR009057">
    <property type="entry name" value="Homeodomain-like_sf"/>
</dbReference>
<dbReference type="PANTHER" id="PTHR47506:SF6">
    <property type="entry name" value="HTH-TYPE TRANSCRIPTIONAL REPRESSOR NEMR"/>
    <property type="match status" value="1"/>
</dbReference>
<evidence type="ECO:0000313" key="6">
    <source>
        <dbReference type="EMBL" id="RKG77786.1"/>
    </source>
</evidence>
<dbReference type="Pfam" id="PF16925">
    <property type="entry name" value="TetR_C_13"/>
    <property type="match status" value="1"/>
</dbReference>
<dbReference type="PRINTS" id="PR00455">
    <property type="entry name" value="HTHTETR"/>
</dbReference>
<keyword evidence="7" id="KW-1185">Reference proteome</keyword>
<evidence type="ECO:0000313" key="7">
    <source>
        <dbReference type="Proteomes" id="UP000268094"/>
    </source>
</evidence>
<evidence type="ECO:0000259" key="5">
    <source>
        <dbReference type="PROSITE" id="PS50977"/>
    </source>
</evidence>
<name>A0A3A8I4V5_9BACT</name>
<dbReference type="GO" id="GO:0003677">
    <property type="term" value="F:DNA binding"/>
    <property type="evidence" value="ECO:0007669"/>
    <property type="project" value="UniProtKB-UniRule"/>
</dbReference>